<accession>A0A928VSE7</accession>
<dbReference type="Proteomes" id="UP000625316">
    <property type="component" value="Unassembled WGS sequence"/>
</dbReference>
<evidence type="ECO:0000259" key="1">
    <source>
        <dbReference type="SMART" id="SM00912"/>
    </source>
</evidence>
<proteinExistence type="predicted"/>
<dbReference type="SMART" id="SM00912">
    <property type="entry name" value="Haemagg_act"/>
    <property type="match status" value="1"/>
</dbReference>
<comment type="caution">
    <text evidence="2">The sequence shown here is derived from an EMBL/GenBank/DDBJ whole genome shotgun (WGS) entry which is preliminary data.</text>
</comment>
<gene>
    <name evidence="2" type="ORF">IQ266_20515</name>
</gene>
<dbReference type="SUPFAM" id="SSF51126">
    <property type="entry name" value="Pectin lyase-like"/>
    <property type="match status" value="3"/>
</dbReference>
<dbReference type="NCBIfam" id="TIGR01901">
    <property type="entry name" value="adhes_NPXG"/>
    <property type="match status" value="1"/>
</dbReference>
<dbReference type="InterPro" id="IPR011050">
    <property type="entry name" value="Pectin_lyase_fold/virulence"/>
</dbReference>
<name>A0A928VSE7_9CYAN</name>
<reference evidence="2" key="1">
    <citation type="submission" date="2020-10" db="EMBL/GenBank/DDBJ databases">
        <authorList>
            <person name="Castelo-Branco R."/>
            <person name="Eusebio N."/>
            <person name="Adriana R."/>
            <person name="Vieira A."/>
            <person name="Brugerolle De Fraissinette N."/>
            <person name="Rezende De Castro R."/>
            <person name="Schneider M.P."/>
            <person name="Vasconcelos V."/>
            <person name="Leao P.N."/>
        </authorList>
    </citation>
    <scope>NUCLEOTIDE SEQUENCE</scope>
    <source>
        <strain evidence="2">LEGE 11480</strain>
    </source>
</reference>
<dbReference type="Gene3D" id="2.160.20.10">
    <property type="entry name" value="Single-stranded right-handed beta-helix, Pectin lyase-like"/>
    <property type="match status" value="3"/>
</dbReference>
<feature type="domain" description="Filamentous haemagglutinin FhaB/tRNA nuclease CdiA-like TPS" evidence="1">
    <location>
        <begin position="4"/>
        <end position="112"/>
    </location>
</feature>
<dbReference type="Pfam" id="PF05860">
    <property type="entry name" value="TPS"/>
    <property type="match status" value="1"/>
</dbReference>
<evidence type="ECO:0000313" key="2">
    <source>
        <dbReference type="EMBL" id="MBE9032126.1"/>
    </source>
</evidence>
<dbReference type="EMBL" id="JADEXQ010000089">
    <property type="protein sequence ID" value="MBE9032126.1"/>
    <property type="molecule type" value="Genomic_DNA"/>
</dbReference>
<dbReference type="AlphaFoldDB" id="A0A928VSE7"/>
<dbReference type="InterPro" id="IPR012334">
    <property type="entry name" value="Pectin_lyas_fold"/>
</dbReference>
<dbReference type="InterPro" id="IPR008638">
    <property type="entry name" value="FhaB/CdiA-like_TPS"/>
</dbReference>
<sequence length="957" mass="99369">MTLGVERSVVTPRSTQDLITGGAIRGSSLFHSFQEFNIQPGQSVRFAQPASISHIFSRVTGNNPSNIRGTLGVLGNANLFLLNPNGILFGPNAQLDLNGSFSASTADSFRFGTAEFSALTPAPAPLLTISVPTGMQYGANSPDRLIRNTAQLRVQSNQQLSLIGGQIEQAGTILAPIGTVNLQGDRLSLTGLIDTRGANGAFGTLRLRIAGDLAIHPTAALTNAAINQALLTTGVEIRAADNLTLTGPLLSNTAAPLTLSAGKQLRLLRLQPNQDTSSFLGGNVTLDSGGDLQVSNTLTLNQLRQQALLIRAGGDLILVEAGLLNNSGNAQSNPPSLLSVVASNVFLQDGQIVASTAQRNFNGANVFVTADRDVILQNSRIITFTSDRGDAGDLSIQARRIRLDGSQKNQRSSISTTSDLLSRGNAGNLTLNATDSIELIGDSPGPFIASEFTILDLLQLVNTNTAISSSAFGAGQSGHLTINADRLLLRDGVALGIIPGVFAPRINQAANITITARDIQLQGIAGIGSLTFGATDAGNIYIQGDRLSLQDGAAISVNTFDLNPNPLLPSGNAGELLIDVKELNVLDGSIVAAGTSGRGNGGKLTINADNITVSGVSADGRLASALRTDVGDLLATSNRMMATGQGGILTINTNTLRVSDGGQIFASTTAIGDAGNLTITGDRIELSGTSATGMPSTLEAQSTGIGQAGMLTITANALSVRNQAQITAQSRQGDGGNINLVVRDVLLLRQAGQISSTAGISNNGSNGGNINIRAGFIVAPSQENSDIVANAFNGQGGKITLRTNTLLGLTPTSQLTDRSEITASSSIGINGTIAINTLTPTLSPPTQRLPVELLNPQQKISTVCNNMAASRFILSGRGGIPTDPRQQLLNPSIMQDWRHPKSTASKFMPTLPPTPLASNVLNSMAEAQTWRTTAQGKIELIGTADRPQSQTVCRDLS</sequence>
<organism evidence="2 3">
    <name type="scientific">Romeriopsis navalis LEGE 11480</name>
    <dbReference type="NCBI Taxonomy" id="2777977"/>
    <lineage>
        <taxon>Bacteria</taxon>
        <taxon>Bacillati</taxon>
        <taxon>Cyanobacteriota</taxon>
        <taxon>Cyanophyceae</taxon>
        <taxon>Leptolyngbyales</taxon>
        <taxon>Leptolyngbyaceae</taxon>
        <taxon>Romeriopsis</taxon>
        <taxon>Romeriopsis navalis</taxon>
    </lineage>
</organism>
<protein>
    <submittedName>
        <fullName evidence="2">Filamentous hemagglutinin N-terminal domain-containing protein</fullName>
    </submittedName>
</protein>
<keyword evidence="3" id="KW-1185">Reference proteome</keyword>
<evidence type="ECO:0000313" key="3">
    <source>
        <dbReference type="Proteomes" id="UP000625316"/>
    </source>
</evidence>